<keyword evidence="2" id="KW-1133">Transmembrane helix</keyword>
<dbReference type="Pfam" id="PF06916">
    <property type="entry name" value="FAM210A-B_dom"/>
    <property type="match status" value="1"/>
</dbReference>
<reference evidence="5" key="1">
    <citation type="submission" date="2018-07" db="EMBL/GenBank/DDBJ databases">
        <authorList>
            <person name="Quirk P.G."/>
            <person name="Krulwich T.A."/>
        </authorList>
    </citation>
    <scope>NUCLEOTIDE SEQUENCE</scope>
    <source>
        <strain evidence="5">Anand</strain>
    </source>
</reference>
<proteinExistence type="predicted"/>
<accession>A0A3B0MUY6</accession>
<feature type="region of interest" description="Disordered" evidence="1">
    <location>
        <begin position="100"/>
        <end position="161"/>
    </location>
</feature>
<evidence type="ECO:0000256" key="2">
    <source>
        <dbReference type="SAM" id="Phobius"/>
    </source>
</evidence>
<dbReference type="InterPro" id="IPR009688">
    <property type="entry name" value="FAM210A/B-like_dom"/>
</dbReference>
<dbReference type="EMBL" id="UIVS01000002">
    <property type="protein sequence ID" value="SVP91350.1"/>
    <property type="molecule type" value="Genomic_DNA"/>
</dbReference>
<feature type="transmembrane region" description="Helical" evidence="2">
    <location>
        <begin position="274"/>
        <end position="297"/>
    </location>
</feature>
<evidence type="ECO:0000313" key="5">
    <source>
        <dbReference type="EMBL" id="SVP91350.1"/>
    </source>
</evidence>
<feature type="compositionally biased region" description="Polar residues" evidence="1">
    <location>
        <begin position="149"/>
        <end position="158"/>
    </location>
</feature>
<keyword evidence="2" id="KW-0472">Membrane</keyword>
<keyword evidence="2" id="KW-0812">Transmembrane</keyword>
<gene>
    <name evidence="4" type="ORF">TAT_000152100</name>
    <name evidence="5" type="ORF">TAV_000152200</name>
</gene>
<sequence length="357" mass="41235">MYGLLNKSNIRKLCNFRRFYNVQNTITNRNKILLNKCIEIFHQTNAIHRVKCNINIKDKSLKSNNIKTFINMYSLNNGQPYTTTNSGLNESKISNRVASNLGKGPVVTGNQPNRPSNYQNGDKNGHVDYKPSDNNLKLNNEENESSSKQTLQGNSVTSVEKKKRFQKFRQYMSKSKRMNKLKLYLSNSKSLNKLRLYLESNKRLNKLKLYLSNSRRLEKLRVYILNNRQKLKGLTNNVKRREKLRLMRSKFKEKSLAFRIGAMLTLKRYGKIGAIIYFGVYGVTLAGMNAIVFLNYLTSEDVRKALNYLNISSVKVPDVDSPFAKFTVAYIATKIVEPLRLVVSILLTVTFTKLFRK</sequence>
<evidence type="ECO:0000259" key="3">
    <source>
        <dbReference type="Pfam" id="PF06916"/>
    </source>
</evidence>
<feature type="domain" description="DUF1279" evidence="3">
    <location>
        <begin position="266"/>
        <end position="348"/>
    </location>
</feature>
<dbReference type="AlphaFoldDB" id="A0A3B0MUY6"/>
<dbReference type="VEuPathDB" id="PiroplasmaDB:TA14340"/>
<organism evidence="5">
    <name type="scientific">Theileria annulata</name>
    <dbReference type="NCBI Taxonomy" id="5874"/>
    <lineage>
        <taxon>Eukaryota</taxon>
        <taxon>Sar</taxon>
        <taxon>Alveolata</taxon>
        <taxon>Apicomplexa</taxon>
        <taxon>Aconoidasida</taxon>
        <taxon>Piroplasmida</taxon>
        <taxon>Theileriidae</taxon>
        <taxon>Theileria</taxon>
    </lineage>
</organism>
<evidence type="ECO:0000256" key="1">
    <source>
        <dbReference type="SAM" id="MobiDB-lite"/>
    </source>
</evidence>
<evidence type="ECO:0000313" key="4">
    <source>
        <dbReference type="EMBL" id="SVP90810.1"/>
    </source>
</evidence>
<feature type="compositionally biased region" description="Polar residues" evidence="1">
    <location>
        <begin position="108"/>
        <end position="122"/>
    </location>
</feature>
<dbReference type="EMBL" id="UIVT01000002">
    <property type="protein sequence ID" value="SVP90810.1"/>
    <property type="molecule type" value="Genomic_DNA"/>
</dbReference>
<protein>
    <recommendedName>
        <fullName evidence="3">DUF1279 domain-containing protein</fullName>
    </recommendedName>
</protein>
<name>A0A3B0MUY6_THEAN</name>